<dbReference type="SUPFAM" id="SSF52413">
    <property type="entry name" value="UDP-glucose/GDP-mannose dehydrogenase C-terminal domain"/>
    <property type="match status" value="1"/>
</dbReference>
<dbReference type="InterPro" id="IPR036291">
    <property type="entry name" value="NAD(P)-bd_dom_sf"/>
</dbReference>
<dbReference type="GO" id="GO:0089714">
    <property type="term" value="F:UDP-N-acetyl-D-mannosamine dehydrogenase activity"/>
    <property type="evidence" value="ECO:0007669"/>
    <property type="project" value="UniProtKB-EC"/>
</dbReference>
<gene>
    <name evidence="10" type="ORF">DJ83_10415</name>
</gene>
<dbReference type="EMBL" id="NHOW01000123">
    <property type="protein sequence ID" value="OYR60108.1"/>
    <property type="molecule type" value="Genomic_DNA"/>
</dbReference>
<dbReference type="AlphaFoldDB" id="A0A256IU70"/>
<accession>A0A256IU70</accession>
<keyword evidence="4" id="KW-0560">Oxidoreductase</keyword>
<dbReference type="Pfam" id="PF00984">
    <property type="entry name" value="UDPG_MGDP_dh"/>
    <property type="match status" value="1"/>
</dbReference>
<evidence type="ECO:0000256" key="3">
    <source>
        <dbReference type="ARBA" id="ARBA00016796"/>
    </source>
</evidence>
<dbReference type="InterPro" id="IPR008927">
    <property type="entry name" value="6-PGluconate_DH-like_C_sf"/>
</dbReference>
<dbReference type="Gene3D" id="1.20.5.100">
    <property type="entry name" value="Cytochrome c1, transmembrane anchor, C-terminal"/>
    <property type="match status" value="1"/>
</dbReference>
<comment type="catalytic activity">
    <reaction evidence="7">
        <text>UDP-N-acetyl-alpha-D-mannosamine + 2 NAD(+) + H2O = UDP-N-acetyl-alpha-D-mannosaminouronate + 2 NADH + 3 H(+)</text>
        <dbReference type="Rhea" id="RHEA:25780"/>
        <dbReference type="ChEBI" id="CHEBI:15377"/>
        <dbReference type="ChEBI" id="CHEBI:15378"/>
        <dbReference type="ChEBI" id="CHEBI:57540"/>
        <dbReference type="ChEBI" id="CHEBI:57945"/>
        <dbReference type="ChEBI" id="CHEBI:68623"/>
        <dbReference type="ChEBI" id="CHEBI:70731"/>
        <dbReference type="EC" id="1.1.1.336"/>
    </reaction>
</comment>
<dbReference type="InterPro" id="IPR028359">
    <property type="entry name" value="UDP_ManNAc/GlcNAc_DH"/>
</dbReference>
<dbReference type="PIRSF" id="PIRSF500136">
    <property type="entry name" value="UDP_ManNAc_DH"/>
    <property type="match status" value="1"/>
</dbReference>
<evidence type="ECO:0000256" key="7">
    <source>
        <dbReference type="ARBA" id="ARBA00049130"/>
    </source>
</evidence>
<dbReference type="Proteomes" id="UP000216409">
    <property type="component" value="Unassembled WGS sequence"/>
</dbReference>
<dbReference type="NCBIfam" id="TIGR03026">
    <property type="entry name" value="NDP-sugDHase"/>
    <property type="match status" value="1"/>
</dbReference>
<dbReference type="EC" id="1.1.1.336" evidence="2"/>
<dbReference type="InterPro" id="IPR014027">
    <property type="entry name" value="UDP-Glc/GDP-Man_DH_C"/>
</dbReference>
<organism evidence="10 11">
    <name type="scientific">Halorubrum ezzemoulense</name>
    <name type="common">Halorubrum chaoviator</name>
    <dbReference type="NCBI Taxonomy" id="337243"/>
    <lineage>
        <taxon>Archaea</taxon>
        <taxon>Methanobacteriati</taxon>
        <taxon>Methanobacteriota</taxon>
        <taxon>Stenosarchaea group</taxon>
        <taxon>Halobacteria</taxon>
        <taxon>Halobacteriales</taxon>
        <taxon>Haloferacaceae</taxon>
        <taxon>Halorubrum</taxon>
    </lineage>
</organism>
<proteinExistence type="inferred from homology"/>
<dbReference type="InterPro" id="IPR014026">
    <property type="entry name" value="UDP-Glc/GDP-Man_DH_dimer"/>
</dbReference>
<dbReference type="Gene3D" id="3.40.50.720">
    <property type="entry name" value="NAD(P)-binding Rossmann-like Domain"/>
    <property type="match status" value="2"/>
</dbReference>
<comment type="caution">
    <text evidence="10">The sequence shown here is derived from an EMBL/GenBank/DDBJ whole genome shotgun (WGS) entry which is preliminary data.</text>
</comment>
<keyword evidence="5" id="KW-0520">NAD</keyword>
<protein>
    <recommendedName>
        <fullName evidence="3">UDP-N-acetyl-D-mannosamine dehydrogenase</fullName>
        <ecNumber evidence="2">1.1.1.336</ecNumber>
    </recommendedName>
    <alternativeName>
        <fullName evidence="6">UDP-ManNAc 6-dehydrogenase</fullName>
    </alternativeName>
</protein>
<dbReference type="GO" id="GO:0000271">
    <property type="term" value="P:polysaccharide biosynthetic process"/>
    <property type="evidence" value="ECO:0007669"/>
    <property type="project" value="InterPro"/>
</dbReference>
<evidence type="ECO:0000256" key="8">
    <source>
        <dbReference type="PIRNR" id="PIRNR000124"/>
    </source>
</evidence>
<evidence type="ECO:0000313" key="11">
    <source>
        <dbReference type="Proteomes" id="UP000216409"/>
    </source>
</evidence>
<dbReference type="InterPro" id="IPR036220">
    <property type="entry name" value="UDP-Glc/GDP-Man_DH_C_sf"/>
</dbReference>
<evidence type="ECO:0000256" key="2">
    <source>
        <dbReference type="ARBA" id="ARBA00012935"/>
    </source>
</evidence>
<sequence length="429" mass="46194">MSTICVHGLGYIGLPTAAMFANYEHDVVGYDTDPEVVEQLADGEIHFDEPGLRAFVTQAIESGNLTVSDEVVPAEYHVIAVPTPFDEEKKEADLAYVESAGEAIVSQLRTGDTVILESTVPPGTTVDVLEPVLEESGLNAGEDFALVHCPETVLPGNIITELRENNRIIGGVNGVSTQAAVRLYESFVEGDIRTTTNATTAEFVKLIQNTFRDTNIALANEIARLCADYNIDSREAIDLANEHPRVNIHQPGPGVGGHCLPIDPWFLGQGSDELDLISTAREINDGMSQYIIEMLETKLGSLDGKKIAILGVAYKGNVGDTRKSPGLKLARELQATTLPNSETVAADGGVGVDIALHDPHVEDQTLDLLDFESALSDADAVVITTDHDEFENLSPAAVIESMRQSIVFDTKDILDANKWKDSGATVCRI</sequence>
<dbReference type="GO" id="GO:0016628">
    <property type="term" value="F:oxidoreductase activity, acting on the CH-CH group of donors, NAD or NADP as acceptor"/>
    <property type="evidence" value="ECO:0007669"/>
    <property type="project" value="InterPro"/>
</dbReference>
<evidence type="ECO:0000313" key="10">
    <source>
        <dbReference type="EMBL" id="OYR60108.1"/>
    </source>
</evidence>
<dbReference type="RefSeq" id="WP_094580110.1">
    <property type="nucleotide sequence ID" value="NZ_NHOW01000123.1"/>
</dbReference>
<dbReference type="GO" id="GO:0051287">
    <property type="term" value="F:NAD binding"/>
    <property type="evidence" value="ECO:0007669"/>
    <property type="project" value="InterPro"/>
</dbReference>
<name>A0A256IU70_HALEZ</name>
<dbReference type="PIRSF" id="PIRSF000124">
    <property type="entry name" value="UDPglc_GDPman_dh"/>
    <property type="match status" value="1"/>
</dbReference>
<dbReference type="Pfam" id="PF03721">
    <property type="entry name" value="UDPG_MGDP_dh_N"/>
    <property type="match status" value="1"/>
</dbReference>
<dbReference type="InterPro" id="IPR017476">
    <property type="entry name" value="UDP-Glc/GDP-Man"/>
</dbReference>
<dbReference type="SUPFAM" id="SSF51735">
    <property type="entry name" value="NAD(P)-binding Rossmann-fold domains"/>
    <property type="match status" value="1"/>
</dbReference>
<comment type="similarity">
    <text evidence="1 8">Belongs to the UDP-glucose/GDP-mannose dehydrogenase family.</text>
</comment>
<dbReference type="SUPFAM" id="SSF48179">
    <property type="entry name" value="6-phosphogluconate dehydrogenase C-terminal domain-like"/>
    <property type="match status" value="1"/>
</dbReference>
<dbReference type="InterPro" id="IPR001732">
    <property type="entry name" value="UDP-Glc/GDP-Man_DH_N"/>
</dbReference>
<dbReference type="PANTHER" id="PTHR43491">
    <property type="entry name" value="UDP-N-ACETYL-D-MANNOSAMINE DEHYDROGENASE"/>
    <property type="match status" value="1"/>
</dbReference>
<evidence type="ECO:0000259" key="9">
    <source>
        <dbReference type="SMART" id="SM00984"/>
    </source>
</evidence>
<dbReference type="PANTHER" id="PTHR43491:SF2">
    <property type="entry name" value="UDP-N-ACETYL-D-MANNOSAMINE DEHYDROGENASE"/>
    <property type="match status" value="1"/>
</dbReference>
<evidence type="ECO:0000256" key="6">
    <source>
        <dbReference type="ARBA" id="ARBA00030172"/>
    </source>
</evidence>
<evidence type="ECO:0000256" key="4">
    <source>
        <dbReference type="ARBA" id="ARBA00023002"/>
    </source>
</evidence>
<evidence type="ECO:0000256" key="5">
    <source>
        <dbReference type="ARBA" id="ARBA00023027"/>
    </source>
</evidence>
<dbReference type="SMART" id="SM00984">
    <property type="entry name" value="UDPG_MGDP_dh_C"/>
    <property type="match status" value="1"/>
</dbReference>
<feature type="domain" description="UDP-glucose/GDP-mannose dehydrogenase C-terminal" evidence="9">
    <location>
        <begin position="308"/>
        <end position="416"/>
    </location>
</feature>
<evidence type="ECO:0000256" key="1">
    <source>
        <dbReference type="ARBA" id="ARBA00006601"/>
    </source>
</evidence>
<dbReference type="Pfam" id="PF03720">
    <property type="entry name" value="UDPG_MGDP_dh_C"/>
    <property type="match status" value="1"/>
</dbReference>
<reference evidence="10 11" key="1">
    <citation type="journal article" date="2014" name="Front. Microbiol.">
        <title>Population and genomic analysis of the genus Halorubrum.</title>
        <authorList>
            <person name="Fullmer M.S."/>
            <person name="Soucy S.M."/>
            <person name="Swithers K.S."/>
            <person name="Makkay A.M."/>
            <person name="Wheeler R."/>
            <person name="Ventosa A."/>
            <person name="Gogarten J.P."/>
            <person name="Papke R.T."/>
        </authorList>
    </citation>
    <scope>NUCLEOTIDE SEQUENCE [LARGE SCALE GENOMIC DNA]</scope>
    <source>
        <strain evidence="10 11">LD3</strain>
    </source>
</reference>